<dbReference type="InterPro" id="IPR052710">
    <property type="entry name" value="CAAX_protease"/>
</dbReference>
<keyword evidence="1" id="KW-0472">Membrane</keyword>
<feature type="domain" description="CAAX prenyl protease 2/Lysostaphin resistance protein A-like" evidence="2">
    <location>
        <begin position="149"/>
        <end position="245"/>
    </location>
</feature>
<organism evidence="3 4">
    <name type="scientific">Ruegeria arenilitoris</name>
    <dbReference type="NCBI Taxonomy" id="1173585"/>
    <lineage>
        <taxon>Bacteria</taxon>
        <taxon>Pseudomonadati</taxon>
        <taxon>Pseudomonadota</taxon>
        <taxon>Alphaproteobacteria</taxon>
        <taxon>Rhodobacterales</taxon>
        <taxon>Roseobacteraceae</taxon>
        <taxon>Ruegeria</taxon>
    </lineage>
</organism>
<dbReference type="PANTHER" id="PTHR36435">
    <property type="entry name" value="SLR1288 PROTEIN"/>
    <property type="match status" value="1"/>
</dbReference>
<evidence type="ECO:0000259" key="2">
    <source>
        <dbReference type="Pfam" id="PF02517"/>
    </source>
</evidence>
<gene>
    <name evidence="3" type="ORF">RUA8715_01817</name>
</gene>
<feature type="transmembrane region" description="Helical" evidence="1">
    <location>
        <begin position="209"/>
        <end position="228"/>
    </location>
</feature>
<dbReference type="Proteomes" id="UP000202485">
    <property type="component" value="Unassembled WGS sequence"/>
</dbReference>
<keyword evidence="3" id="KW-0378">Hydrolase</keyword>
<reference evidence="4" key="1">
    <citation type="submission" date="2017-05" db="EMBL/GenBank/DDBJ databases">
        <authorList>
            <person name="Rodrigo-Torres L."/>
            <person name="Arahal R. D."/>
            <person name="Lucena T."/>
        </authorList>
    </citation>
    <scope>NUCLEOTIDE SEQUENCE [LARGE SCALE GENOMIC DNA]</scope>
    <source>
        <strain evidence="4">CECT 8715</strain>
    </source>
</reference>
<dbReference type="EMBL" id="FXYG01000002">
    <property type="protein sequence ID" value="SMX40884.1"/>
    <property type="molecule type" value="Genomic_DNA"/>
</dbReference>
<keyword evidence="1" id="KW-0812">Transmembrane</keyword>
<feature type="transmembrane region" description="Helical" evidence="1">
    <location>
        <begin position="240"/>
        <end position="265"/>
    </location>
</feature>
<dbReference type="InterPro" id="IPR003675">
    <property type="entry name" value="Rce1/LyrA-like_dom"/>
</dbReference>
<sequence length="299" mass="32283">MRDPQPHPAYAPHEILVAPARAYPELWRLLLGFAIITVVVLALNLVLLAAVTSFGSAELVSGFEDGASALALLVILSSFAFATLGVGLAVRQVQHRKLISVVGPPILTARQFWWVLRALVVLGALLFVLPPYDMGPPLEPNLPVFRWLLLLPLALVAVLIQVSAEEILFRGFLQQSLAARFRAPWIWMGVPSLIFAAGHYAPLAAGDNAILIAGWAFVFGLLSADITARAGTLGPAIAMHFANNVTALLIVSLPDGLGGLALYHLPFETSDTGILRQWLVVDFAVMIVSWLVARLALRR</sequence>
<dbReference type="GO" id="GO:0006508">
    <property type="term" value="P:proteolysis"/>
    <property type="evidence" value="ECO:0007669"/>
    <property type="project" value="UniProtKB-KW"/>
</dbReference>
<feature type="transmembrane region" description="Helical" evidence="1">
    <location>
        <begin position="277"/>
        <end position="297"/>
    </location>
</feature>
<dbReference type="GO" id="GO:0080120">
    <property type="term" value="P:CAAX-box protein maturation"/>
    <property type="evidence" value="ECO:0007669"/>
    <property type="project" value="UniProtKB-ARBA"/>
</dbReference>
<feature type="transmembrane region" description="Helical" evidence="1">
    <location>
        <begin position="111"/>
        <end position="132"/>
    </location>
</feature>
<dbReference type="RefSeq" id="WP_093963344.1">
    <property type="nucleotide sequence ID" value="NZ_FXYG01000002.1"/>
</dbReference>
<evidence type="ECO:0000313" key="3">
    <source>
        <dbReference type="EMBL" id="SMX40884.1"/>
    </source>
</evidence>
<feature type="transmembrane region" description="Helical" evidence="1">
    <location>
        <begin position="144"/>
        <end position="164"/>
    </location>
</feature>
<evidence type="ECO:0000313" key="4">
    <source>
        <dbReference type="Proteomes" id="UP000202485"/>
    </source>
</evidence>
<name>A0A238KEG5_9RHOB</name>
<dbReference type="AlphaFoldDB" id="A0A238KEG5"/>
<protein>
    <submittedName>
        <fullName evidence="3">CAAX amino terminal protease self- immunity</fullName>
    </submittedName>
</protein>
<keyword evidence="4" id="KW-1185">Reference proteome</keyword>
<proteinExistence type="predicted"/>
<feature type="transmembrane region" description="Helical" evidence="1">
    <location>
        <begin position="29"/>
        <end position="55"/>
    </location>
</feature>
<evidence type="ECO:0000256" key="1">
    <source>
        <dbReference type="SAM" id="Phobius"/>
    </source>
</evidence>
<keyword evidence="1" id="KW-1133">Transmembrane helix</keyword>
<dbReference type="Pfam" id="PF02517">
    <property type="entry name" value="Rce1-like"/>
    <property type="match status" value="1"/>
</dbReference>
<accession>A0A238KEG5</accession>
<dbReference type="GO" id="GO:0004175">
    <property type="term" value="F:endopeptidase activity"/>
    <property type="evidence" value="ECO:0007669"/>
    <property type="project" value="UniProtKB-ARBA"/>
</dbReference>
<dbReference type="PANTHER" id="PTHR36435:SF1">
    <property type="entry name" value="CAAX AMINO TERMINAL PROTEASE FAMILY PROTEIN"/>
    <property type="match status" value="1"/>
</dbReference>
<feature type="transmembrane region" description="Helical" evidence="1">
    <location>
        <begin position="67"/>
        <end position="90"/>
    </location>
</feature>
<dbReference type="OrthoDB" id="7171777at2"/>
<feature type="transmembrane region" description="Helical" evidence="1">
    <location>
        <begin position="185"/>
        <end position="203"/>
    </location>
</feature>
<keyword evidence="3" id="KW-0645">Protease</keyword>